<organism evidence="3 4">
    <name type="scientific">Thiocapsa rosea</name>
    <dbReference type="NCBI Taxonomy" id="69360"/>
    <lineage>
        <taxon>Bacteria</taxon>
        <taxon>Pseudomonadati</taxon>
        <taxon>Pseudomonadota</taxon>
        <taxon>Gammaproteobacteria</taxon>
        <taxon>Chromatiales</taxon>
        <taxon>Chromatiaceae</taxon>
        <taxon>Thiocapsa</taxon>
    </lineage>
</organism>
<dbReference type="OrthoDB" id="9793869at2"/>
<evidence type="ECO:0000313" key="3">
    <source>
        <dbReference type="EMBL" id="RKT45917.1"/>
    </source>
</evidence>
<dbReference type="EMBL" id="RBXL01000001">
    <property type="protein sequence ID" value="RKT45917.1"/>
    <property type="molecule type" value="Genomic_DNA"/>
</dbReference>
<dbReference type="PANTHER" id="PTHR36924:SF1">
    <property type="entry name" value="ANTITOXIN HIGA-1"/>
    <property type="match status" value="1"/>
</dbReference>
<evidence type="ECO:0000313" key="4">
    <source>
        <dbReference type="Proteomes" id="UP000274556"/>
    </source>
</evidence>
<dbReference type="GO" id="GO:0003677">
    <property type="term" value="F:DNA binding"/>
    <property type="evidence" value="ECO:0007669"/>
    <property type="project" value="UniProtKB-KW"/>
</dbReference>
<dbReference type="Proteomes" id="UP000274556">
    <property type="component" value="Unassembled WGS sequence"/>
</dbReference>
<dbReference type="RefSeq" id="WP_120798104.1">
    <property type="nucleotide sequence ID" value="NZ_RBXL01000001.1"/>
</dbReference>
<dbReference type="InterPro" id="IPR013430">
    <property type="entry name" value="Toxin_antidote_HigA"/>
</dbReference>
<gene>
    <name evidence="3" type="ORF">BDD21_3406</name>
</gene>
<dbReference type="AlphaFoldDB" id="A0A495VC15"/>
<dbReference type="NCBIfam" id="TIGR02607">
    <property type="entry name" value="antidote_HigA"/>
    <property type="match status" value="1"/>
</dbReference>
<dbReference type="CDD" id="cd00093">
    <property type="entry name" value="HTH_XRE"/>
    <property type="match status" value="1"/>
</dbReference>
<keyword evidence="4" id="KW-1185">Reference proteome</keyword>
<accession>A0A495VC15</accession>
<proteinExistence type="predicted"/>
<dbReference type="PROSITE" id="PS50943">
    <property type="entry name" value="HTH_CROC1"/>
    <property type="match status" value="1"/>
</dbReference>
<reference evidence="3 4" key="1">
    <citation type="submission" date="2018-10" db="EMBL/GenBank/DDBJ databases">
        <title>Genomic Encyclopedia of Archaeal and Bacterial Type Strains, Phase II (KMG-II): from individual species to whole genera.</title>
        <authorList>
            <person name="Goeker M."/>
        </authorList>
    </citation>
    <scope>NUCLEOTIDE SEQUENCE [LARGE SCALE GENOMIC DNA]</scope>
    <source>
        <strain evidence="3 4">DSM 235</strain>
    </source>
</reference>
<keyword evidence="1" id="KW-0238">DNA-binding</keyword>
<name>A0A495VC15_9GAMM</name>
<comment type="caution">
    <text evidence="3">The sequence shown here is derived from an EMBL/GenBank/DDBJ whole genome shotgun (WGS) entry which is preliminary data.</text>
</comment>
<sequence>MSLLSNPAHPGEVLSELYLKPLGMSAGALAKRLDVPRTRIERLLKQETALSADSAIRLSTFFNTTPEYWMNLQRGWDLARAQRTVDVSRIRPLEAA</sequence>
<evidence type="ECO:0000256" key="1">
    <source>
        <dbReference type="ARBA" id="ARBA00023125"/>
    </source>
</evidence>
<feature type="domain" description="HTH cro/C1-type" evidence="2">
    <location>
        <begin position="22"/>
        <end position="69"/>
    </location>
</feature>
<dbReference type="Pfam" id="PF01381">
    <property type="entry name" value="HTH_3"/>
    <property type="match status" value="1"/>
</dbReference>
<dbReference type="Gene3D" id="1.10.260.40">
    <property type="entry name" value="lambda repressor-like DNA-binding domains"/>
    <property type="match status" value="1"/>
</dbReference>
<dbReference type="InterPro" id="IPR010982">
    <property type="entry name" value="Lambda_DNA-bd_dom_sf"/>
</dbReference>
<dbReference type="SUPFAM" id="SSF47413">
    <property type="entry name" value="lambda repressor-like DNA-binding domains"/>
    <property type="match status" value="1"/>
</dbReference>
<evidence type="ECO:0000259" key="2">
    <source>
        <dbReference type="PROSITE" id="PS50943"/>
    </source>
</evidence>
<dbReference type="PANTHER" id="PTHR36924">
    <property type="entry name" value="ANTITOXIN HIGA-1"/>
    <property type="match status" value="1"/>
</dbReference>
<dbReference type="SMART" id="SM00530">
    <property type="entry name" value="HTH_XRE"/>
    <property type="match status" value="1"/>
</dbReference>
<dbReference type="InterPro" id="IPR001387">
    <property type="entry name" value="Cro/C1-type_HTH"/>
</dbReference>
<protein>
    <submittedName>
        <fullName evidence="3">Addiction module HigA family antidote</fullName>
    </submittedName>
</protein>